<dbReference type="InterPro" id="IPR001525">
    <property type="entry name" value="C5_MeTfrase"/>
</dbReference>
<feature type="coiled-coil region" evidence="8">
    <location>
        <begin position="27"/>
        <end position="54"/>
    </location>
</feature>
<evidence type="ECO:0000256" key="2">
    <source>
        <dbReference type="ARBA" id="ARBA00022679"/>
    </source>
</evidence>
<dbReference type="SUPFAM" id="SSF53335">
    <property type="entry name" value="S-adenosyl-L-methionine-dependent methyltransferases"/>
    <property type="match status" value="1"/>
</dbReference>
<dbReference type="EMBL" id="BAAACW010000036">
    <property type="protein sequence ID" value="GAA0355448.1"/>
    <property type="molecule type" value="Genomic_DNA"/>
</dbReference>
<dbReference type="Gene3D" id="3.40.50.150">
    <property type="entry name" value="Vaccinia Virus protein VP39"/>
    <property type="match status" value="1"/>
</dbReference>
<feature type="active site" evidence="5">
    <location>
        <position position="102"/>
    </location>
</feature>
<comment type="catalytic activity">
    <reaction evidence="7">
        <text>a 2'-deoxycytidine in DNA + S-adenosyl-L-methionine = a 5-methyl-2'-deoxycytidine in DNA + S-adenosyl-L-homocysteine + H(+)</text>
        <dbReference type="Rhea" id="RHEA:13681"/>
        <dbReference type="Rhea" id="RHEA-COMP:11369"/>
        <dbReference type="Rhea" id="RHEA-COMP:11370"/>
        <dbReference type="ChEBI" id="CHEBI:15378"/>
        <dbReference type="ChEBI" id="CHEBI:57856"/>
        <dbReference type="ChEBI" id="CHEBI:59789"/>
        <dbReference type="ChEBI" id="CHEBI:85452"/>
        <dbReference type="ChEBI" id="CHEBI:85454"/>
        <dbReference type="EC" id="2.1.1.37"/>
    </reaction>
</comment>
<evidence type="ECO:0000256" key="3">
    <source>
        <dbReference type="ARBA" id="ARBA00022691"/>
    </source>
</evidence>
<keyword evidence="1 5" id="KW-0489">Methyltransferase</keyword>
<evidence type="ECO:0000313" key="9">
    <source>
        <dbReference type="EMBL" id="GAA0355448.1"/>
    </source>
</evidence>
<evidence type="ECO:0000256" key="7">
    <source>
        <dbReference type="RuleBase" id="RU000417"/>
    </source>
</evidence>
<dbReference type="GO" id="GO:0032259">
    <property type="term" value="P:methylation"/>
    <property type="evidence" value="ECO:0007669"/>
    <property type="project" value="UniProtKB-KW"/>
</dbReference>
<keyword evidence="4" id="KW-0680">Restriction system</keyword>
<accession>A0ABP3GZ64</accession>
<dbReference type="GO" id="GO:0008168">
    <property type="term" value="F:methyltransferase activity"/>
    <property type="evidence" value="ECO:0007669"/>
    <property type="project" value="UniProtKB-KW"/>
</dbReference>
<comment type="caution">
    <text evidence="9">The sequence shown here is derived from an EMBL/GenBank/DDBJ whole genome shotgun (WGS) entry which is preliminary data.</text>
</comment>
<dbReference type="NCBIfam" id="TIGR00675">
    <property type="entry name" value="dcm"/>
    <property type="match status" value="1"/>
</dbReference>
<dbReference type="Proteomes" id="UP001501166">
    <property type="component" value="Unassembled WGS sequence"/>
</dbReference>
<evidence type="ECO:0000256" key="6">
    <source>
        <dbReference type="RuleBase" id="RU000416"/>
    </source>
</evidence>
<dbReference type="RefSeq" id="WP_343753787.1">
    <property type="nucleotide sequence ID" value="NZ_BAAACW010000036.1"/>
</dbReference>
<name>A0ABP3GZ64_9LACT</name>
<dbReference type="PROSITE" id="PS51679">
    <property type="entry name" value="SAM_MT_C5"/>
    <property type="match status" value="1"/>
</dbReference>
<dbReference type="Pfam" id="PF00145">
    <property type="entry name" value="DNA_methylase"/>
    <property type="match status" value="1"/>
</dbReference>
<proteinExistence type="inferred from homology"/>
<evidence type="ECO:0000256" key="5">
    <source>
        <dbReference type="PROSITE-ProRule" id="PRU01016"/>
    </source>
</evidence>
<dbReference type="InterPro" id="IPR018117">
    <property type="entry name" value="C5_DNA_meth_AS"/>
</dbReference>
<dbReference type="PRINTS" id="PR00105">
    <property type="entry name" value="C5METTRFRASE"/>
</dbReference>
<keyword evidence="8" id="KW-0175">Coiled coil</keyword>
<protein>
    <recommendedName>
        <fullName evidence="7">Cytosine-specific methyltransferase</fullName>
        <ecNumber evidence="7">2.1.1.37</ecNumber>
    </recommendedName>
</protein>
<dbReference type="EC" id="2.1.1.37" evidence="7"/>
<dbReference type="PROSITE" id="PS00094">
    <property type="entry name" value="C5_MTASE_1"/>
    <property type="match status" value="1"/>
</dbReference>
<dbReference type="InterPro" id="IPR029063">
    <property type="entry name" value="SAM-dependent_MTases_sf"/>
</dbReference>
<evidence type="ECO:0000256" key="1">
    <source>
        <dbReference type="ARBA" id="ARBA00022603"/>
    </source>
</evidence>
<gene>
    <name evidence="9" type="ORF">GCM10008932_05570</name>
</gene>
<dbReference type="PANTHER" id="PTHR10629:SF52">
    <property type="entry name" value="DNA (CYTOSINE-5)-METHYLTRANSFERASE 1"/>
    <property type="match status" value="1"/>
</dbReference>
<dbReference type="Gene3D" id="3.90.120.10">
    <property type="entry name" value="DNA Methylase, subunit A, domain 2"/>
    <property type="match status" value="1"/>
</dbReference>
<evidence type="ECO:0000256" key="4">
    <source>
        <dbReference type="ARBA" id="ARBA00022747"/>
    </source>
</evidence>
<evidence type="ECO:0000256" key="8">
    <source>
        <dbReference type="SAM" id="Coils"/>
    </source>
</evidence>
<dbReference type="InterPro" id="IPR050390">
    <property type="entry name" value="C5-Methyltransferase"/>
</dbReference>
<comment type="similarity">
    <text evidence="5 6">Belongs to the class I-like SAM-binding methyltransferase superfamily. C5-methyltransferase family.</text>
</comment>
<reference evidence="10" key="1">
    <citation type="journal article" date="2019" name="Int. J. Syst. Evol. Microbiol.">
        <title>The Global Catalogue of Microorganisms (GCM) 10K type strain sequencing project: providing services to taxonomists for standard genome sequencing and annotation.</title>
        <authorList>
            <consortium name="The Broad Institute Genomics Platform"/>
            <consortium name="The Broad Institute Genome Sequencing Center for Infectious Disease"/>
            <person name="Wu L."/>
            <person name="Ma J."/>
        </authorList>
    </citation>
    <scope>NUCLEOTIDE SEQUENCE [LARGE SCALE GENOMIC DNA]</scope>
    <source>
        <strain evidence="10">JCM 12662</strain>
    </source>
</reference>
<sequence length="412" mass="47498">MLNTIELFAGTGGLLDGFEKTNRIKLLSAVEWEKAQVNNLINRLEKKHNILNASELVLNFDIQRVEELFEGWKNDIVYGSNKGLDKIVGNQVVDIISGGPPCQAYSSAGRIRDKDGMKNDYRNFLFESYLKVVERYKPKLIVFENVEGMLSAIPTGERITDLIRKGFNKIGYEITDDLRNNALLDLSEFGVPQKRKRLIIIGIRRDNPDFDYQESLNLFYSNFIDKIKVSDKKTVRDAISDLPPIYPLETQKKRLSHRNDNNINGHSSRFHSERDQNIFYTLAKDIQNNSLKYITTESLKQLYFEETGKKSNVHKYHVLRWDKPSNTIPAHLKKDGLRHIHPDPDQKRTITVREAARLQTFDDDFEFISPMGSSFEMIGNAVPPLFAEKLGHLIVDYYNDILKSERKKASLV</sequence>
<dbReference type="PANTHER" id="PTHR10629">
    <property type="entry name" value="CYTOSINE-SPECIFIC METHYLTRANSFERASE"/>
    <property type="match status" value="1"/>
</dbReference>
<keyword evidence="3 5" id="KW-0949">S-adenosyl-L-methionine</keyword>
<keyword evidence="10" id="KW-1185">Reference proteome</keyword>
<evidence type="ECO:0000313" key="10">
    <source>
        <dbReference type="Proteomes" id="UP001501166"/>
    </source>
</evidence>
<organism evidence="9 10">
    <name type="scientific">Alkalibacterium iburiense</name>
    <dbReference type="NCBI Taxonomy" id="290589"/>
    <lineage>
        <taxon>Bacteria</taxon>
        <taxon>Bacillati</taxon>
        <taxon>Bacillota</taxon>
        <taxon>Bacilli</taxon>
        <taxon>Lactobacillales</taxon>
        <taxon>Carnobacteriaceae</taxon>
        <taxon>Alkalibacterium</taxon>
    </lineage>
</organism>
<keyword evidence="2 5" id="KW-0808">Transferase</keyword>